<dbReference type="SUPFAM" id="SSF52540">
    <property type="entry name" value="P-loop containing nucleoside triphosphate hydrolases"/>
    <property type="match status" value="1"/>
</dbReference>
<sequence length="261" mass="28852">MFEFDHVSLGYPTSRNAGTKYPPIIDNLTLSLTGGEFVCVLGPSGCGKTTLLNLAAGFLTPDQGQVRFDGREINGPSPQRGVVFQDATLFPWRTVLGNVMFGLRRQGVDRHQARLQAITILTQVGLGEHIDAWPVTLSGGMRQRAALARILALNPKALLLDEPFSALDANSREHLQDTLLDLWQKRPRTVLYITHSVEEAAYLADRVLIFGPAPNHLCADLPVTLPRPRYRSSTEVQNLARTLRQHLNQLPCCLKPSKDPS</sequence>
<dbReference type="GO" id="GO:0005524">
    <property type="term" value="F:ATP binding"/>
    <property type="evidence" value="ECO:0007669"/>
    <property type="project" value="UniProtKB-KW"/>
</dbReference>
<dbReference type="EMBL" id="AAEW02000014">
    <property type="protein sequence ID" value="EAT15016.1"/>
    <property type="molecule type" value="Genomic_DNA"/>
</dbReference>
<dbReference type="SMART" id="SM00382">
    <property type="entry name" value="AAA"/>
    <property type="match status" value="1"/>
</dbReference>
<organism evidence="5 6">
    <name type="scientific">Desulfuromonas acetoxidans (strain DSM 684 / 11070)</name>
    <dbReference type="NCBI Taxonomy" id="281689"/>
    <lineage>
        <taxon>Bacteria</taxon>
        <taxon>Pseudomonadati</taxon>
        <taxon>Thermodesulfobacteriota</taxon>
        <taxon>Desulfuromonadia</taxon>
        <taxon>Desulfuromonadales</taxon>
        <taxon>Desulfuromonadaceae</taxon>
        <taxon>Desulfuromonas</taxon>
    </lineage>
</organism>
<evidence type="ECO:0000259" key="4">
    <source>
        <dbReference type="PROSITE" id="PS50893"/>
    </source>
</evidence>
<dbReference type="InterPro" id="IPR050166">
    <property type="entry name" value="ABC_transporter_ATP-bind"/>
</dbReference>
<keyword evidence="1" id="KW-0813">Transport</keyword>
<dbReference type="InterPro" id="IPR027417">
    <property type="entry name" value="P-loop_NTPase"/>
</dbReference>
<comment type="caution">
    <text evidence="5">The sequence shown here is derived from an EMBL/GenBank/DDBJ whole genome shotgun (WGS) entry which is preliminary data.</text>
</comment>
<dbReference type="Pfam" id="PF00005">
    <property type="entry name" value="ABC_tran"/>
    <property type="match status" value="1"/>
</dbReference>
<dbReference type="PROSITE" id="PS00211">
    <property type="entry name" value="ABC_TRANSPORTER_1"/>
    <property type="match status" value="1"/>
</dbReference>
<dbReference type="InterPro" id="IPR003593">
    <property type="entry name" value="AAA+_ATPase"/>
</dbReference>
<evidence type="ECO:0000256" key="2">
    <source>
        <dbReference type="ARBA" id="ARBA00022741"/>
    </source>
</evidence>
<dbReference type="PROSITE" id="PS50893">
    <property type="entry name" value="ABC_TRANSPORTER_2"/>
    <property type="match status" value="1"/>
</dbReference>
<proteinExistence type="predicted"/>
<gene>
    <name evidence="5" type="ORF">Dace_1093</name>
</gene>
<dbReference type="InterPro" id="IPR003439">
    <property type="entry name" value="ABC_transporter-like_ATP-bd"/>
</dbReference>
<name>Q1JXX7_DESA6</name>
<protein>
    <submittedName>
        <fullName evidence="5">ABC transporter related</fullName>
    </submittedName>
</protein>
<keyword evidence="2" id="KW-0547">Nucleotide-binding</keyword>
<dbReference type="Proteomes" id="UP000005695">
    <property type="component" value="Unassembled WGS sequence"/>
</dbReference>
<evidence type="ECO:0000256" key="1">
    <source>
        <dbReference type="ARBA" id="ARBA00022448"/>
    </source>
</evidence>
<reference evidence="5" key="2">
    <citation type="submission" date="2006-05" db="EMBL/GenBank/DDBJ databases">
        <title>Sequencing of the draft genome and assembly of Desulfuromonas acetoxidans DSM 684.</title>
        <authorList>
            <consortium name="US DOE Joint Genome Institute (JGI-PGF)"/>
            <person name="Copeland A."/>
            <person name="Lucas S."/>
            <person name="Lapidus A."/>
            <person name="Barry K."/>
            <person name="Detter J.C."/>
            <person name="Glavina del Rio T."/>
            <person name="Hammon N."/>
            <person name="Israni S."/>
            <person name="Dalin E."/>
            <person name="Tice H."/>
            <person name="Bruce D."/>
            <person name="Pitluck S."/>
            <person name="Richardson P."/>
        </authorList>
    </citation>
    <scope>NUCLEOTIDE SEQUENCE [LARGE SCALE GENOMIC DNA]</scope>
    <source>
        <strain evidence="5">DSM 684</strain>
    </source>
</reference>
<dbReference type="PANTHER" id="PTHR42788:SF13">
    <property type="entry name" value="ALIPHATIC SULFONATES IMPORT ATP-BINDING PROTEIN SSUB"/>
    <property type="match status" value="1"/>
</dbReference>
<evidence type="ECO:0000313" key="6">
    <source>
        <dbReference type="Proteomes" id="UP000005695"/>
    </source>
</evidence>
<accession>Q1JXX7</accession>
<feature type="domain" description="ABC transporter" evidence="4">
    <location>
        <begin position="2"/>
        <end position="237"/>
    </location>
</feature>
<dbReference type="Gene3D" id="3.40.50.300">
    <property type="entry name" value="P-loop containing nucleotide triphosphate hydrolases"/>
    <property type="match status" value="1"/>
</dbReference>
<dbReference type="PANTHER" id="PTHR42788">
    <property type="entry name" value="TAURINE IMPORT ATP-BINDING PROTEIN-RELATED"/>
    <property type="match status" value="1"/>
</dbReference>
<dbReference type="AlphaFoldDB" id="Q1JXX7"/>
<dbReference type="CDD" id="cd03293">
    <property type="entry name" value="ABC_NrtD_SsuB_transporters"/>
    <property type="match status" value="1"/>
</dbReference>
<evidence type="ECO:0000313" key="5">
    <source>
        <dbReference type="EMBL" id="EAT15016.1"/>
    </source>
</evidence>
<dbReference type="GO" id="GO:0016887">
    <property type="term" value="F:ATP hydrolysis activity"/>
    <property type="evidence" value="ECO:0007669"/>
    <property type="project" value="InterPro"/>
</dbReference>
<reference evidence="5" key="1">
    <citation type="submission" date="2006-05" db="EMBL/GenBank/DDBJ databases">
        <title>Annotation of the draft genome assembly of Desulfuromonas acetoxidans DSM 684.</title>
        <authorList>
            <consortium name="US DOE Joint Genome Institute (JGI-ORNL)"/>
            <person name="Larimer F."/>
            <person name="Land M."/>
            <person name="Hauser L."/>
        </authorList>
    </citation>
    <scope>NUCLEOTIDE SEQUENCE [LARGE SCALE GENOMIC DNA]</scope>
    <source>
        <strain evidence="5">DSM 684</strain>
    </source>
</reference>
<keyword evidence="6" id="KW-1185">Reference proteome</keyword>
<evidence type="ECO:0000256" key="3">
    <source>
        <dbReference type="ARBA" id="ARBA00022840"/>
    </source>
</evidence>
<dbReference type="RefSeq" id="WP_006001553.1">
    <property type="nucleotide sequence ID" value="NZ_AAEW02000014.1"/>
</dbReference>
<dbReference type="OrthoDB" id="9809450at2"/>
<dbReference type="InterPro" id="IPR017871">
    <property type="entry name" value="ABC_transporter-like_CS"/>
</dbReference>
<keyword evidence="3" id="KW-0067">ATP-binding</keyword>